<dbReference type="PANTHER" id="PTHR30185:SF13">
    <property type="entry name" value="LICABCH OPERON REGULATOR-RELATED"/>
    <property type="match status" value="1"/>
</dbReference>
<dbReference type="PROSITE" id="PS51099">
    <property type="entry name" value="PTS_EIIB_TYPE_2"/>
    <property type="match status" value="1"/>
</dbReference>
<proteinExistence type="predicted"/>
<dbReference type="InterPro" id="IPR013011">
    <property type="entry name" value="PTS_EIIB_2"/>
</dbReference>
<keyword evidence="5" id="KW-0804">Transcription</keyword>
<dbReference type="InterPro" id="IPR016152">
    <property type="entry name" value="PTrfase/Anion_transptr"/>
</dbReference>
<evidence type="ECO:0000313" key="10">
    <source>
        <dbReference type="Proteomes" id="UP000006851"/>
    </source>
</evidence>
<keyword evidence="10" id="KW-1185">Reference proteome</keyword>
<dbReference type="GO" id="GO:0009401">
    <property type="term" value="P:phosphoenolpyruvate-dependent sugar phosphotransferase system"/>
    <property type="evidence" value="ECO:0007669"/>
    <property type="project" value="InterPro"/>
</dbReference>
<dbReference type="Gene3D" id="3.40.50.2300">
    <property type="match status" value="1"/>
</dbReference>
<feature type="domain" description="PTS EIIB type-2" evidence="7">
    <location>
        <begin position="407"/>
        <end position="498"/>
    </location>
</feature>
<keyword evidence="2" id="KW-0677">Repeat</keyword>
<dbReference type="PROSITE" id="PS51094">
    <property type="entry name" value="PTS_EIIA_TYPE_2"/>
    <property type="match status" value="1"/>
</dbReference>
<keyword evidence="4" id="KW-0010">Activator</keyword>
<dbReference type="InterPro" id="IPR002178">
    <property type="entry name" value="PTS_EIIA_type-2_dom"/>
</dbReference>
<dbReference type="eggNOG" id="COG3711">
    <property type="taxonomic scope" value="Bacteria"/>
</dbReference>
<dbReference type="Proteomes" id="UP000006851">
    <property type="component" value="Chromosome"/>
</dbReference>
<dbReference type="PROSITE" id="PS51372">
    <property type="entry name" value="PRD_2"/>
    <property type="match status" value="2"/>
</dbReference>
<dbReference type="Pfam" id="PF00359">
    <property type="entry name" value="PTS_EIIA_2"/>
    <property type="match status" value="1"/>
</dbReference>
<dbReference type="InterPro" id="IPR036634">
    <property type="entry name" value="PRD_sf"/>
</dbReference>
<dbReference type="HOGENOM" id="CLU_013442_5_1_11"/>
<evidence type="ECO:0000256" key="3">
    <source>
        <dbReference type="ARBA" id="ARBA00023015"/>
    </source>
</evidence>
<dbReference type="GO" id="GO:0008982">
    <property type="term" value="F:protein-N(PI)-phosphohistidine-sugar phosphotransferase activity"/>
    <property type="evidence" value="ECO:0007669"/>
    <property type="project" value="InterPro"/>
</dbReference>
<dbReference type="EMBL" id="CP002628">
    <property type="protein sequence ID" value="AEB07673.1"/>
    <property type="molecule type" value="Genomic_DNA"/>
</dbReference>
<dbReference type="GO" id="GO:0003677">
    <property type="term" value="F:DNA binding"/>
    <property type="evidence" value="ECO:0007669"/>
    <property type="project" value="InterPro"/>
</dbReference>
<dbReference type="PANTHER" id="PTHR30185">
    <property type="entry name" value="CRYPTIC BETA-GLUCOSIDE BGL OPERON ANTITERMINATOR"/>
    <property type="match status" value="1"/>
</dbReference>
<evidence type="ECO:0000256" key="5">
    <source>
        <dbReference type="ARBA" id="ARBA00023163"/>
    </source>
</evidence>
<feature type="domain" description="PRD" evidence="8">
    <location>
        <begin position="185"/>
        <end position="290"/>
    </location>
</feature>
<dbReference type="InterPro" id="IPR036095">
    <property type="entry name" value="PTS_EIIB-like_sf"/>
</dbReference>
<dbReference type="SUPFAM" id="SSF55804">
    <property type="entry name" value="Phoshotransferase/anion transport protein"/>
    <property type="match status" value="1"/>
</dbReference>
<keyword evidence="3" id="KW-0805">Transcription regulation</keyword>
<keyword evidence="1 9" id="KW-0808">Transferase</keyword>
<dbReference type="STRING" id="700015.Corgl_1574"/>
<organism evidence="9 10">
    <name type="scientific">Coriobacterium glomerans (strain ATCC 49209 / DSM 20642 / JCM 10262 / PW2)</name>
    <dbReference type="NCBI Taxonomy" id="700015"/>
    <lineage>
        <taxon>Bacteria</taxon>
        <taxon>Bacillati</taxon>
        <taxon>Actinomycetota</taxon>
        <taxon>Coriobacteriia</taxon>
        <taxon>Coriobacteriales</taxon>
        <taxon>Coriobacteriaceae</taxon>
        <taxon>Coriobacterium</taxon>
    </lineage>
</organism>
<dbReference type="Gene3D" id="1.10.1790.10">
    <property type="entry name" value="PRD domain"/>
    <property type="match status" value="2"/>
</dbReference>
<dbReference type="CDD" id="cd05568">
    <property type="entry name" value="PTS_IIB_bgl_like"/>
    <property type="match status" value="1"/>
</dbReference>
<sequence>MQDTAFAAYIASARGKTPAEIATHLQVSIRTVRTYVKRVNAAMNGFAKIRLIRGHGYKLEIECRDQFAAWMRDTRIMSSTELPQTPHGRVTYLLNDLLMRSGWITLEELAGILFVSRTAICNDMKEVERALECFGLRLRRRPHYGICVVGSEMARRLCLASIIMEAYGQTKQGSSFFLGADEAPAEGEPKLSMIASCVGEVLERYRFQINSVSYQNLLVHIAVALMRIKESCRVPMMPEDIAAIRGSREYPPACEIACNILTKIGVELPEEEIAYIAIHLAGKQTLSIEADDHGLVISDEVWGVVSEMLECVWKVFRFDFRNDIELRFNLARHIVPLAVRMRYKMRLKNPLLSDIQTRYPLAYSMATDASTILMDRYGSTLSADETGYIALAFALALERQKSAGSKKNILMVCASGAGSSRLLEYRCRQEFGAYIDKIISCDALNLSKVDFAEIDYVFTTVHIAETLPVPVLEMRYFLGSDEVEQVKKLLRTDRIDSDWVRRYFSRDLFFAHLSFDSKQEALDHLIDRVCERKTVEDRFRELVWKREMTAASAFGNSVAMPHPLEPASAETFVCVGVLDKPVPWDEFGHVVQVIFLSSFSADSGIELQGLYSRLADLLVSAHAITELVTDQRWETLENLLREQPDPPSFVDARGA</sequence>
<evidence type="ECO:0000256" key="4">
    <source>
        <dbReference type="ARBA" id="ARBA00023159"/>
    </source>
</evidence>
<dbReference type="Pfam" id="PF00874">
    <property type="entry name" value="PRD"/>
    <property type="match status" value="2"/>
</dbReference>
<accession>F2NAZ5</accession>
<dbReference type="Gene3D" id="1.10.10.10">
    <property type="entry name" value="Winged helix-like DNA-binding domain superfamily/Winged helix DNA-binding domain"/>
    <property type="match status" value="1"/>
</dbReference>
<dbReference type="SUPFAM" id="SSF63520">
    <property type="entry name" value="PTS-regulatory domain, PRD"/>
    <property type="match status" value="2"/>
</dbReference>
<dbReference type="eggNOG" id="COG1762">
    <property type="taxonomic scope" value="Bacteria"/>
</dbReference>
<dbReference type="KEGG" id="cgo:Corgl_1574"/>
<protein>
    <submittedName>
        <fullName evidence="9">Transcriptional antiterminator, BglG</fullName>
        <ecNumber evidence="9">2.7.1.69</ecNumber>
    </submittedName>
</protein>
<feature type="domain" description="PRD" evidence="8">
    <location>
        <begin position="296"/>
        <end position="403"/>
    </location>
</feature>
<dbReference type="SUPFAM" id="SSF52794">
    <property type="entry name" value="PTS system IIB component-like"/>
    <property type="match status" value="1"/>
</dbReference>
<evidence type="ECO:0000313" key="9">
    <source>
        <dbReference type="EMBL" id="AEB07673.1"/>
    </source>
</evidence>
<dbReference type="EC" id="2.7.1.69" evidence="9"/>
<name>F2NAZ5_CORGP</name>
<dbReference type="Gene3D" id="3.40.930.10">
    <property type="entry name" value="Mannitol-specific EII, Chain A"/>
    <property type="match status" value="1"/>
</dbReference>
<gene>
    <name evidence="9" type="ordered locus">Corgl_1574</name>
</gene>
<feature type="domain" description="PTS EIIA type-2" evidence="6">
    <location>
        <begin position="502"/>
        <end position="643"/>
    </location>
</feature>
<evidence type="ECO:0000256" key="2">
    <source>
        <dbReference type="ARBA" id="ARBA00022737"/>
    </source>
</evidence>
<dbReference type="GO" id="GO:0006355">
    <property type="term" value="P:regulation of DNA-templated transcription"/>
    <property type="evidence" value="ECO:0007669"/>
    <property type="project" value="InterPro"/>
</dbReference>
<dbReference type="RefSeq" id="WP_013709415.1">
    <property type="nucleotide sequence ID" value="NC_015389.1"/>
</dbReference>
<dbReference type="InterPro" id="IPR016032">
    <property type="entry name" value="Sig_transdc_resp-reg_C-effctor"/>
</dbReference>
<evidence type="ECO:0000259" key="6">
    <source>
        <dbReference type="PROSITE" id="PS51094"/>
    </source>
</evidence>
<dbReference type="Pfam" id="PF05043">
    <property type="entry name" value="Mga"/>
    <property type="match status" value="1"/>
</dbReference>
<dbReference type="InterPro" id="IPR007737">
    <property type="entry name" value="Mga_HTH"/>
</dbReference>
<dbReference type="InterPro" id="IPR011608">
    <property type="entry name" value="PRD"/>
</dbReference>
<dbReference type="SUPFAM" id="SSF46894">
    <property type="entry name" value="C-terminal effector domain of the bipartite response regulators"/>
    <property type="match status" value="1"/>
</dbReference>
<dbReference type="OrthoDB" id="3175596at2"/>
<evidence type="ECO:0000259" key="7">
    <source>
        <dbReference type="PROSITE" id="PS51099"/>
    </source>
</evidence>
<evidence type="ECO:0000256" key="1">
    <source>
        <dbReference type="ARBA" id="ARBA00022679"/>
    </source>
</evidence>
<dbReference type="AlphaFoldDB" id="F2NAZ5"/>
<dbReference type="InterPro" id="IPR050661">
    <property type="entry name" value="BglG_antiterminators"/>
</dbReference>
<dbReference type="InterPro" id="IPR036388">
    <property type="entry name" value="WH-like_DNA-bd_sf"/>
</dbReference>
<evidence type="ECO:0000259" key="8">
    <source>
        <dbReference type="PROSITE" id="PS51372"/>
    </source>
</evidence>
<reference evidence="10" key="1">
    <citation type="journal article" date="2013" name="Stand. Genomic Sci.">
        <title>Complete genome sequence of Coriobacterium glomerans type strain (PW2(T)) from the midgut of Pyrrhocoris apterus L. (red soldier bug).</title>
        <authorList>
            <person name="Stackebrandt E."/>
            <person name="Zeytun A."/>
            <person name="Lapidus A."/>
            <person name="Nolan M."/>
            <person name="Lucas S."/>
            <person name="Hammon N."/>
            <person name="Deshpande S."/>
            <person name="Cheng J.F."/>
            <person name="Tapia R."/>
            <person name="Goodwin L.A."/>
            <person name="Pitluck S."/>
            <person name="Liolios K."/>
            <person name="Pagani I."/>
            <person name="Ivanova N."/>
            <person name="Mavromatis K."/>
            <person name="Mikhailova N."/>
            <person name="Huntemann M."/>
            <person name="Pati A."/>
            <person name="Chen A."/>
            <person name="Palaniappan K."/>
            <person name="Chang Y.J."/>
            <person name="Land M."/>
            <person name="Hauser L."/>
            <person name="Rohde M."/>
            <person name="Pukall R."/>
            <person name="Goker M."/>
            <person name="Detter J.C."/>
            <person name="Woyke T."/>
            <person name="Bristow J."/>
            <person name="Eisen J.A."/>
            <person name="Markowitz V."/>
            <person name="Hugenholtz P."/>
            <person name="Kyrpides N.C."/>
            <person name="Klenk H.P."/>
        </authorList>
    </citation>
    <scope>NUCLEOTIDE SEQUENCE</scope>
    <source>
        <strain evidence="10">ATCC 49209 / DSM 20642 / JCM 10262 / PW2</strain>
    </source>
</reference>